<name>A0ABP7FVI8_9FLAO</name>
<organism evidence="1 2">
    <name type="scientific">Flavobacterium ginsengisoli</name>
    <dbReference type="NCBI Taxonomy" id="871694"/>
    <lineage>
        <taxon>Bacteria</taxon>
        <taxon>Pseudomonadati</taxon>
        <taxon>Bacteroidota</taxon>
        <taxon>Flavobacteriia</taxon>
        <taxon>Flavobacteriales</taxon>
        <taxon>Flavobacteriaceae</taxon>
        <taxon>Flavobacterium</taxon>
    </lineage>
</organism>
<accession>A0ABP7FVI8</accession>
<evidence type="ECO:0008006" key="3">
    <source>
        <dbReference type="Google" id="ProtNLM"/>
    </source>
</evidence>
<keyword evidence="2" id="KW-1185">Reference proteome</keyword>
<reference evidence="2" key="1">
    <citation type="journal article" date="2019" name="Int. J. Syst. Evol. Microbiol.">
        <title>The Global Catalogue of Microorganisms (GCM) 10K type strain sequencing project: providing services to taxonomists for standard genome sequencing and annotation.</title>
        <authorList>
            <consortium name="The Broad Institute Genomics Platform"/>
            <consortium name="The Broad Institute Genome Sequencing Center for Infectious Disease"/>
            <person name="Wu L."/>
            <person name="Ma J."/>
        </authorList>
    </citation>
    <scope>NUCLEOTIDE SEQUENCE [LARGE SCALE GENOMIC DNA]</scope>
    <source>
        <strain evidence="2">JCM 17336</strain>
    </source>
</reference>
<proteinExistence type="predicted"/>
<gene>
    <name evidence="1" type="ORF">GCM10022422_36860</name>
</gene>
<dbReference type="Proteomes" id="UP001501367">
    <property type="component" value="Unassembled WGS sequence"/>
</dbReference>
<evidence type="ECO:0000313" key="1">
    <source>
        <dbReference type="EMBL" id="GAA3748890.1"/>
    </source>
</evidence>
<evidence type="ECO:0000313" key="2">
    <source>
        <dbReference type="Proteomes" id="UP001501367"/>
    </source>
</evidence>
<dbReference type="EMBL" id="BAABDT010000006">
    <property type="protein sequence ID" value="GAA3748890.1"/>
    <property type="molecule type" value="Genomic_DNA"/>
</dbReference>
<protein>
    <recommendedName>
        <fullName evidence="3">DUF3892 domain-containing protein</fullName>
    </recommendedName>
</protein>
<sequence>MAEYRISGIWKNSDGVITHYAVHLRTKNADGKTYTIDKPMKMTKAAAVELLQRLGNTAKTYLWNYTAAGWFAGGDVHVVAGNPSFLRTSQDGTVRDNLLHLINYGYVY</sequence>
<dbReference type="RefSeq" id="WP_278020846.1">
    <property type="nucleotide sequence ID" value="NZ_BAABDT010000006.1"/>
</dbReference>
<comment type="caution">
    <text evidence="1">The sequence shown here is derived from an EMBL/GenBank/DDBJ whole genome shotgun (WGS) entry which is preliminary data.</text>
</comment>